<dbReference type="CDD" id="cd01335">
    <property type="entry name" value="Radical_SAM"/>
    <property type="match status" value="1"/>
</dbReference>
<comment type="cofactor">
    <cofactor evidence="1">
        <name>[4Fe-4S] cluster</name>
        <dbReference type="ChEBI" id="CHEBI:49883"/>
    </cofactor>
</comment>
<dbReference type="SFLD" id="SFLDG01082">
    <property type="entry name" value="B12-binding_domain_containing"/>
    <property type="match status" value="1"/>
</dbReference>
<dbReference type="GO" id="GO:0046872">
    <property type="term" value="F:metal ion binding"/>
    <property type="evidence" value="ECO:0007669"/>
    <property type="project" value="UniProtKB-KW"/>
</dbReference>
<dbReference type="GO" id="GO:0051536">
    <property type="term" value="F:iron-sulfur cluster binding"/>
    <property type="evidence" value="ECO:0007669"/>
    <property type="project" value="UniProtKB-KW"/>
</dbReference>
<dbReference type="InterPro" id="IPR023404">
    <property type="entry name" value="rSAM_horseshoe"/>
</dbReference>
<dbReference type="InterPro" id="IPR058240">
    <property type="entry name" value="rSAM_sf"/>
</dbReference>
<dbReference type="InterPro" id="IPR006638">
    <property type="entry name" value="Elp3/MiaA/NifB-like_rSAM"/>
</dbReference>
<dbReference type="SFLD" id="SFLDF00422">
    <property type="entry name" value="valine_cyclopropanase"/>
    <property type="match status" value="1"/>
</dbReference>
<organism evidence="8">
    <name type="scientific">Streptomyces violaceusniger</name>
    <dbReference type="NCBI Taxonomy" id="68280"/>
    <lineage>
        <taxon>Bacteria</taxon>
        <taxon>Bacillati</taxon>
        <taxon>Actinomycetota</taxon>
        <taxon>Actinomycetes</taxon>
        <taxon>Kitasatosporales</taxon>
        <taxon>Streptomycetaceae</taxon>
        <taxon>Streptomyces</taxon>
        <taxon>Streptomyces violaceusniger group</taxon>
    </lineage>
</organism>
<keyword evidence="2" id="KW-0949">S-adenosyl-L-methionine</keyword>
<dbReference type="GO" id="GO:0005829">
    <property type="term" value="C:cytosol"/>
    <property type="evidence" value="ECO:0007669"/>
    <property type="project" value="TreeGrafter"/>
</dbReference>
<protein>
    <submittedName>
        <fullName evidence="8">B12-binding domain-containing radical SAM protein</fullName>
    </submittedName>
</protein>
<feature type="region of interest" description="Disordered" evidence="6">
    <location>
        <begin position="620"/>
        <end position="640"/>
    </location>
</feature>
<dbReference type="SUPFAM" id="SSF102114">
    <property type="entry name" value="Radical SAM enzymes"/>
    <property type="match status" value="1"/>
</dbReference>
<dbReference type="InterPro" id="IPR051198">
    <property type="entry name" value="BchE-like"/>
</dbReference>
<dbReference type="SFLD" id="SFLDS00029">
    <property type="entry name" value="Radical_SAM"/>
    <property type="match status" value="1"/>
</dbReference>
<sequence>MPGNIHIQRIPGSAISMEFKEMLATRRETLSRLLAQGRANSRYFPVISALAPVMTQHEGEITYPGDPMCLYSALSVTVHNAVHDAGPLELAEHYNDVAPDWTRFPTIDYRLSVGFTGYREYGEQPNTDQTVFDPRVWDQDARIRWIRLLREVRPRVVLISSVSPGHRYALDMAGLAKIEVPGTYVILGGRHVDETVHLVPHRDPAQERVLLAPSSTFTVMEEGRVPRVVDAVVSGEAYHSLDLLMRSVALSMDVGTRWADPAQVGPVMEELLRAEGPPPGRSLAVLADRGRLDAYPLEGAKLDLAPLPSPYEAFAIRSRFPIFLDRTGEIQRTAHVMVSNACPYQCNFCSETAKIAGGLKRFRQTSIGVERVCEYVGYGAEALFFDDSIFWSGRFSDIAEFCAELREIREKPSDILDERYRRFLEDDAAVERLRRLQWGAQLTVDVLAALHSPEESRRILDLMRDAGCTYVYIGIESMSAQVMERIHKNLRREEHRDWAQKVKEAASLVKAAGMRVGTSVLFGLDGETRSSIDETIAGVSHLIGEKLIDLASPNVLTYHPATPITRMHGMVAKLDYHSPHVDNRKPYIYFEEAFPGVVSTSLTEDDLWYIHHETERRWGTTRNDSAPVQDAQDAQERVGG</sequence>
<dbReference type="SMART" id="SM00729">
    <property type="entry name" value="Elp3"/>
    <property type="match status" value="1"/>
</dbReference>
<keyword evidence="4" id="KW-0408">Iron</keyword>
<gene>
    <name evidence="8" type="primary">orf29</name>
</gene>
<evidence type="ECO:0000256" key="6">
    <source>
        <dbReference type="SAM" id="MobiDB-lite"/>
    </source>
</evidence>
<keyword evidence="3" id="KW-0479">Metal-binding</keyword>
<dbReference type="AlphaFoldDB" id="A0A6F8Z1X2"/>
<accession>A0A6F8Z1X2</accession>
<name>A0A6F8Z1X2_STRVO</name>
<evidence type="ECO:0000256" key="3">
    <source>
        <dbReference type="ARBA" id="ARBA00022723"/>
    </source>
</evidence>
<evidence type="ECO:0000256" key="4">
    <source>
        <dbReference type="ARBA" id="ARBA00023004"/>
    </source>
</evidence>
<dbReference type="PANTHER" id="PTHR43409:SF16">
    <property type="entry name" value="SLR0320 PROTEIN"/>
    <property type="match status" value="1"/>
</dbReference>
<dbReference type="Pfam" id="PF04055">
    <property type="entry name" value="Radical_SAM"/>
    <property type="match status" value="1"/>
</dbReference>
<evidence type="ECO:0000313" key="8">
    <source>
        <dbReference type="EMBL" id="BCD33697.1"/>
    </source>
</evidence>
<dbReference type="PROSITE" id="PS51918">
    <property type="entry name" value="RADICAL_SAM"/>
    <property type="match status" value="1"/>
</dbReference>
<evidence type="ECO:0000256" key="2">
    <source>
        <dbReference type="ARBA" id="ARBA00022691"/>
    </source>
</evidence>
<dbReference type="Gene3D" id="3.80.30.20">
    <property type="entry name" value="tm_1862 like domain"/>
    <property type="match status" value="1"/>
</dbReference>
<proteinExistence type="predicted"/>
<evidence type="ECO:0000256" key="1">
    <source>
        <dbReference type="ARBA" id="ARBA00001966"/>
    </source>
</evidence>
<reference evidence="8" key="1">
    <citation type="submission" date="2020-03" db="EMBL/GenBank/DDBJ databases">
        <title>Biosynthetic gene cluster for putative Q6402A.</title>
        <authorList>
            <person name="Maruyama C."/>
        </authorList>
    </citation>
    <scope>NUCLEOTIDE SEQUENCE</scope>
    <source>
        <strain evidence="8">4521-SVS3</strain>
    </source>
</reference>
<feature type="domain" description="Radical SAM core" evidence="7">
    <location>
        <begin position="328"/>
        <end position="595"/>
    </location>
</feature>
<evidence type="ECO:0000259" key="7">
    <source>
        <dbReference type="PROSITE" id="PS51918"/>
    </source>
</evidence>
<dbReference type="GO" id="GO:0003824">
    <property type="term" value="F:catalytic activity"/>
    <property type="evidence" value="ECO:0007669"/>
    <property type="project" value="InterPro"/>
</dbReference>
<dbReference type="InterPro" id="IPR007197">
    <property type="entry name" value="rSAM"/>
</dbReference>
<dbReference type="EMBL" id="LC535008">
    <property type="protein sequence ID" value="BCD33697.1"/>
    <property type="molecule type" value="Genomic_DNA"/>
</dbReference>
<dbReference type="PANTHER" id="PTHR43409">
    <property type="entry name" value="ANAEROBIC MAGNESIUM-PROTOPORPHYRIN IX MONOMETHYL ESTER CYCLASE-RELATED"/>
    <property type="match status" value="1"/>
</dbReference>
<keyword evidence="5" id="KW-0411">Iron-sulfur</keyword>
<evidence type="ECO:0000256" key="5">
    <source>
        <dbReference type="ARBA" id="ARBA00023014"/>
    </source>
</evidence>